<dbReference type="Proteomes" id="UP000067476">
    <property type="component" value="Chromosome"/>
</dbReference>
<dbReference type="EMBL" id="CP012357">
    <property type="protein sequence ID" value="AKX34570.1"/>
    <property type="molecule type" value="Genomic_DNA"/>
</dbReference>
<feature type="transmembrane region" description="Helical" evidence="1">
    <location>
        <begin position="523"/>
        <end position="542"/>
    </location>
</feature>
<feature type="transmembrane region" description="Helical" evidence="1">
    <location>
        <begin position="344"/>
        <end position="365"/>
    </location>
</feature>
<evidence type="ECO:0000256" key="1">
    <source>
        <dbReference type="SAM" id="Phobius"/>
    </source>
</evidence>
<keyword evidence="1" id="KW-1133">Transmembrane helix</keyword>
<sequence length="815" mass="96704">MENIKNDDVEYSNESKNDNSTINFQNSRANLFKIRTQGKIFIAIIFVMLFFVMLFLNMYAFIILLNNFTRIFEINIHINPIFYDKISSWYDYATTDNTYLATFINFLAIWLAYFMVLSTALLVMAIILLFKEYDIQQYMAFLWFPLRSVFRISATIYVLIQLLPLFVNAIIFVEDTTVKWDFLLKNWLPFYNILKTHFTILAIFIFVMINYVAYVYYSTYNLSLHFMYLSSNYDIILTKKIELVFFMYILMWVNIWFFVGSVLVPLVITGIPTLFGTDALKLTFFKYYLKWLPEYENLNSEWVYLITFFSILSIFFISFAQFKIFVPLYIYQNLYNKEDYMESVYIRFGFILFIGFMFSDFFIFFGVGEFINQLNCVFNNSKQKLVNLGFNGTENYFYYLKYIQSYTLIFFGLIAFSLAPFFILLIWELIFGWWGMSCFNYFMLSSWLSVIIAAVSSIVLFIASYILIYDSLYISRIGSTDINNNFNNNWWNSICKDAIIVALVPGLNILVLLFAPFVYNWEFIILLIILVLVVDLLMAFYINNIGWKFDKSIQISFFLSVTQFFMKPRIYMDELDYQKIAIKRRVFNESFLPLSWLYVSYNNNENYINEYPSDRFKIDMSINDFDEMCYNELYTELINNNSHSVNDYYSTKDYINELYSMYKPNGNAQDKNMLEENNIKDEIIINIKSTNVIENLEKDNSIDTENINIVNDDAQQTTESEDITATVINENNNKTKNELLNKIELFVNYSKENKRSVIKELTSGAFCFICDKKIILDNEDVFKYVGFAFGADSGIRRIFHIRCFEINSNFFEIIE</sequence>
<feature type="transmembrane region" description="Helical" evidence="1">
    <location>
        <begin position="406"/>
        <end position="427"/>
    </location>
</feature>
<proteinExistence type="predicted"/>
<evidence type="ECO:0000313" key="2">
    <source>
        <dbReference type="EMBL" id="AKX34570.1"/>
    </source>
</evidence>
<feature type="transmembrane region" description="Helical" evidence="1">
    <location>
        <begin position="243"/>
        <end position="264"/>
    </location>
</feature>
<keyword evidence="3" id="KW-1185">Reference proteome</keyword>
<dbReference type="OrthoDB" id="389572at2"/>
<accession>A0A0K1W2L3</accession>
<feature type="transmembrane region" description="Helical" evidence="1">
    <location>
        <begin position="447"/>
        <end position="468"/>
    </location>
</feature>
<feature type="transmembrane region" description="Helical" evidence="1">
    <location>
        <begin position="193"/>
        <end position="217"/>
    </location>
</feature>
<dbReference type="STRING" id="216942.SLITO_v1c09590"/>
<evidence type="ECO:0000313" key="3">
    <source>
        <dbReference type="Proteomes" id="UP000067476"/>
    </source>
</evidence>
<reference evidence="2 3" key="1">
    <citation type="journal article" date="2015" name="Genome Announc.">
        <title>Complete Genome Sequence of Spiroplasma litorale TN-1T (DSM 21781), a Bacterium Isolated from a Green-Eyed Horsefly (Tabanus nigrovittatus).</title>
        <authorList>
            <person name="Lo W.S."/>
            <person name="Lai Y.C."/>
            <person name="Lien Y.W."/>
            <person name="Wang T.H."/>
            <person name="Kuo C.H."/>
        </authorList>
    </citation>
    <scope>NUCLEOTIDE SEQUENCE [LARGE SCALE GENOMIC DNA]</scope>
    <source>
        <strain evidence="2 3">TN-1</strain>
    </source>
</reference>
<feature type="transmembrane region" description="Helical" evidence="1">
    <location>
        <begin position="40"/>
        <end position="65"/>
    </location>
</feature>
<gene>
    <name evidence="2" type="ORF">SLITO_v1c09590</name>
</gene>
<feature type="transmembrane region" description="Helical" evidence="1">
    <location>
        <begin position="150"/>
        <end position="173"/>
    </location>
</feature>
<keyword evidence="1" id="KW-0812">Transmembrane</keyword>
<protein>
    <recommendedName>
        <fullName evidence="4">Transmembrane protein</fullName>
    </recommendedName>
</protein>
<dbReference type="AlphaFoldDB" id="A0A0K1W2L3"/>
<dbReference type="PATRIC" id="fig|216942.3.peg.975"/>
<name>A0A0K1W2L3_9MOLU</name>
<feature type="transmembrane region" description="Helical" evidence="1">
    <location>
        <begin position="107"/>
        <end position="130"/>
    </location>
</feature>
<keyword evidence="1" id="KW-0472">Membrane</keyword>
<feature type="transmembrane region" description="Helical" evidence="1">
    <location>
        <begin position="498"/>
        <end position="517"/>
    </location>
</feature>
<evidence type="ECO:0008006" key="4">
    <source>
        <dbReference type="Google" id="ProtNLM"/>
    </source>
</evidence>
<organism evidence="2 3">
    <name type="scientific">Spiroplasma litorale</name>
    <dbReference type="NCBI Taxonomy" id="216942"/>
    <lineage>
        <taxon>Bacteria</taxon>
        <taxon>Bacillati</taxon>
        <taxon>Mycoplasmatota</taxon>
        <taxon>Mollicutes</taxon>
        <taxon>Entomoplasmatales</taxon>
        <taxon>Spiroplasmataceae</taxon>
        <taxon>Spiroplasma</taxon>
    </lineage>
</organism>
<feature type="transmembrane region" description="Helical" evidence="1">
    <location>
        <begin position="301"/>
        <end position="324"/>
    </location>
</feature>
<dbReference type="RefSeq" id="WP_075058653.1">
    <property type="nucleotide sequence ID" value="NZ_CP012357.1"/>
</dbReference>
<feature type="transmembrane region" description="Helical" evidence="1">
    <location>
        <begin position="270"/>
        <end position="289"/>
    </location>
</feature>
<dbReference type="KEGG" id="sll:SLITO_v1c09590"/>